<gene>
    <name evidence="1" type="ORF">PHYPA_008478</name>
</gene>
<dbReference type="Gramene" id="Pp3c6_4040V3.2">
    <property type="protein sequence ID" value="Pp3c6_4040V3.2"/>
    <property type="gene ID" value="Pp3c6_4040"/>
</dbReference>
<dbReference type="Proteomes" id="UP000006727">
    <property type="component" value="Chromosome 6"/>
</dbReference>
<dbReference type="PaxDb" id="3218-PP1S310_5V6.1"/>
<dbReference type="EnsemblPlants" id="Pp3c6_4040V3.2">
    <property type="protein sequence ID" value="Pp3c6_4040V3.2"/>
    <property type="gene ID" value="Pp3c6_4040"/>
</dbReference>
<dbReference type="EnsemblPlants" id="Pp3c6_4040V3.1">
    <property type="protein sequence ID" value="Pp3c6_4040V3.1"/>
    <property type="gene ID" value="Pp3c6_4040"/>
</dbReference>
<organism evidence="1">
    <name type="scientific">Physcomitrium patens</name>
    <name type="common">Spreading-leaved earth moss</name>
    <name type="synonym">Physcomitrella patens</name>
    <dbReference type="NCBI Taxonomy" id="3218"/>
    <lineage>
        <taxon>Eukaryota</taxon>
        <taxon>Viridiplantae</taxon>
        <taxon>Streptophyta</taxon>
        <taxon>Embryophyta</taxon>
        <taxon>Bryophyta</taxon>
        <taxon>Bryophytina</taxon>
        <taxon>Bryopsida</taxon>
        <taxon>Funariidae</taxon>
        <taxon>Funariales</taxon>
        <taxon>Funariaceae</taxon>
        <taxon>Physcomitrium</taxon>
    </lineage>
</organism>
<sequence length="58" mass="6746">MRNLHLDHHVQGDPMRESGPQLEEAKFGFWQNLAPSRITCRSLIAMQEQWMEELPPSA</sequence>
<protein>
    <submittedName>
        <fullName evidence="1 2">Uncharacterized protein</fullName>
    </submittedName>
</protein>
<reference evidence="1 3" key="1">
    <citation type="journal article" date="2008" name="Science">
        <title>The Physcomitrella genome reveals evolutionary insights into the conquest of land by plants.</title>
        <authorList>
            <person name="Rensing S."/>
            <person name="Lang D."/>
            <person name="Zimmer A."/>
            <person name="Terry A."/>
            <person name="Salamov A."/>
            <person name="Shapiro H."/>
            <person name="Nishiyama T."/>
            <person name="Perroud P.-F."/>
            <person name="Lindquist E."/>
            <person name="Kamisugi Y."/>
            <person name="Tanahashi T."/>
            <person name="Sakakibara K."/>
            <person name="Fujita T."/>
            <person name="Oishi K."/>
            <person name="Shin-I T."/>
            <person name="Kuroki Y."/>
            <person name="Toyoda A."/>
            <person name="Suzuki Y."/>
            <person name="Hashimoto A."/>
            <person name="Yamaguchi K."/>
            <person name="Sugano A."/>
            <person name="Kohara Y."/>
            <person name="Fujiyama A."/>
            <person name="Anterola A."/>
            <person name="Aoki S."/>
            <person name="Ashton N."/>
            <person name="Barbazuk W.B."/>
            <person name="Barker E."/>
            <person name="Bennetzen J."/>
            <person name="Bezanilla M."/>
            <person name="Blankenship R."/>
            <person name="Cho S.H."/>
            <person name="Dutcher S."/>
            <person name="Estelle M."/>
            <person name="Fawcett J.A."/>
            <person name="Gundlach H."/>
            <person name="Hanada K."/>
            <person name="Heyl A."/>
            <person name="Hicks K.A."/>
            <person name="Hugh J."/>
            <person name="Lohr M."/>
            <person name="Mayer K."/>
            <person name="Melkozernov A."/>
            <person name="Murata T."/>
            <person name="Nelson D."/>
            <person name="Pils B."/>
            <person name="Prigge M."/>
            <person name="Reiss B."/>
            <person name="Renner T."/>
            <person name="Rombauts S."/>
            <person name="Rushton P."/>
            <person name="Sanderfoot A."/>
            <person name="Schween G."/>
            <person name="Shiu S.-H."/>
            <person name="Stueber K."/>
            <person name="Theodoulou F.L."/>
            <person name="Tu H."/>
            <person name="Van de Peer Y."/>
            <person name="Verrier P.J."/>
            <person name="Waters E."/>
            <person name="Wood A."/>
            <person name="Yang L."/>
            <person name="Cove D."/>
            <person name="Cuming A."/>
            <person name="Hasebe M."/>
            <person name="Lucas S."/>
            <person name="Mishler D.B."/>
            <person name="Reski R."/>
            <person name="Grigoriev I."/>
            <person name="Quatrano R.S."/>
            <person name="Boore J.L."/>
        </authorList>
    </citation>
    <scope>NUCLEOTIDE SEQUENCE [LARGE SCALE GENOMIC DNA]</scope>
    <source>
        <strain evidence="2 3">cv. Gransden 2004</strain>
    </source>
</reference>
<dbReference type="InParanoid" id="A0A2K1KE94"/>
<evidence type="ECO:0000313" key="1">
    <source>
        <dbReference type="EMBL" id="PNR52104.1"/>
    </source>
</evidence>
<dbReference type="Gramene" id="Pp3c6_4040V3.1">
    <property type="protein sequence ID" value="Pp3c6_4040V3.1"/>
    <property type="gene ID" value="Pp3c6_4040"/>
</dbReference>
<dbReference type="AlphaFoldDB" id="A0A2K1KE94"/>
<reference evidence="2" key="3">
    <citation type="submission" date="2020-12" db="UniProtKB">
        <authorList>
            <consortium name="EnsemblPlants"/>
        </authorList>
    </citation>
    <scope>IDENTIFICATION</scope>
</reference>
<evidence type="ECO:0000313" key="2">
    <source>
        <dbReference type="EnsemblPlants" id="Pp3c6_4040V3.1"/>
    </source>
</evidence>
<evidence type="ECO:0000313" key="3">
    <source>
        <dbReference type="Proteomes" id="UP000006727"/>
    </source>
</evidence>
<reference evidence="1 3" key="2">
    <citation type="journal article" date="2018" name="Plant J.">
        <title>The Physcomitrella patens chromosome-scale assembly reveals moss genome structure and evolution.</title>
        <authorList>
            <person name="Lang D."/>
            <person name="Ullrich K.K."/>
            <person name="Murat F."/>
            <person name="Fuchs J."/>
            <person name="Jenkins J."/>
            <person name="Haas F.B."/>
            <person name="Piednoel M."/>
            <person name="Gundlach H."/>
            <person name="Van Bel M."/>
            <person name="Meyberg R."/>
            <person name="Vives C."/>
            <person name="Morata J."/>
            <person name="Symeonidi A."/>
            <person name="Hiss M."/>
            <person name="Muchero W."/>
            <person name="Kamisugi Y."/>
            <person name="Saleh O."/>
            <person name="Blanc G."/>
            <person name="Decker E.L."/>
            <person name="van Gessel N."/>
            <person name="Grimwood J."/>
            <person name="Hayes R.D."/>
            <person name="Graham S.W."/>
            <person name="Gunter L.E."/>
            <person name="McDaniel S.F."/>
            <person name="Hoernstein S.N.W."/>
            <person name="Larsson A."/>
            <person name="Li F.W."/>
            <person name="Perroud P.F."/>
            <person name="Phillips J."/>
            <person name="Ranjan P."/>
            <person name="Rokshar D.S."/>
            <person name="Rothfels C.J."/>
            <person name="Schneider L."/>
            <person name="Shu S."/>
            <person name="Stevenson D.W."/>
            <person name="Thummler F."/>
            <person name="Tillich M."/>
            <person name="Villarreal Aguilar J.C."/>
            <person name="Widiez T."/>
            <person name="Wong G.K."/>
            <person name="Wymore A."/>
            <person name="Zhang Y."/>
            <person name="Zimmer A.D."/>
            <person name="Quatrano R.S."/>
            <person name="Mayer K.F.X."/>
            <person name="Goodstein D."/>
            <person name="Casacuberta J.M."/>
            <person name="Vandepoele K."/>
            <person name="Reski R."/>
            <person name="Cuming A.C."/>
            <person name="Tuskan G.A."/>
            <person name="Maumus F."/>
            <person name="Salse J."/>
            <person name="Schmutz J."/>
            <person name="Rensing S.A."/>
        </authorList>
    </citation>
    <scope>NUCLEOTIDE SEQUENCE [LARGE SCALE GENOMIC DNA]</scope>
    <source>
        <strain evidence="2 3">cv. Gransden 2004</strain>
    </source>
</reference>
<keyword evidence="3" id="KW-1185">Reference proteome</keyword>
<name>A0A2K1KE94_PHYPA</name>
<proteinExistence type="predicted"/>
<accession>A0A2K1KE94</accession>
<dbReference type="EMBL" id="ABEU02000006">
    <property type="protein sequence ID" value="PNR52104.1"/>
    <property type="molecule type" value="Genomic_DNA"/>
</dbReference>